<dbReference type="Pfam" id="PF17107">
    <property type="entry name" value="SesA"/>
    <property type="match status" value="1"/>
</dbReference>
<gene>
    <name evidence="3" type="ORF">FHL15_005490</name>
</gene>
<dbReference type="OrthoDB" id="4631893at2759"/>
<dbReference type="AlphaFoldDB" id="A0A553HZZ2"/>
<evidence type="ECO:0000259" key="2">
    <source>
        <dbReference type="Pfam" id="PF17107"/>
    </source>
</evidence>
<feature type="region of interest" description="Disordered" evidence="1">
    <location>
        <begin position="1"/>
        <end position="52"/>
    </location>
</feature>
<feature type="compositionally biased region" description="Basic and acidic residues" evidence="1">
    <location>
        <begin position="18"/>
        <end position="29"/>
    </location>
</feature>
<comment type="caution">
    <text evidence="3">The sequence shown here is derived from an EMBL/GenBank/DDBJ whole genome shotgun (WGS) entry which is preliminary data.</text>
</comment>
<organism evidence="3 4">
    <name type="scientific">Xylaria flabelliformis</name>
    <dbReference type="NCBI Taxonomy" id="2512241"/>
    <lineage>
        <taxon>Eukaryota</taxon>
        <taxon>Fungi</taxon>
        <taxon>Dikarya</taxon>
        <taxon>Ascomycota</taxon>
        <taxon>Pezizomycotina</taxon>
        <taxon>Sordariomycetes</taxon>
        <taxon>Xylariomycetidae</taxon>
        <taxon>Xylariales</taxon>
        <taxon>Xylariaceae</taxon>
        <taxon>Xylaria</taxon>
    </lineage>
</organism>
<feature type="compositionally biased region" description="Polar residues" evidence="1">
    <location>
        <begin position="1"/>
        <end position="16"/>
    </location>
</feature>
<dbReference type="InterPro" id="IPR031352">
    <property type="entry name" value="SesA"/>
</dbReference>
<evidence type="ECO:0000313" key="4">
    <source>
        <dbReference type="Proteomes" id="UP000319160"/>
    </source>
</evidence>
<reference evidence="4" key="1">
    <citation type="submission" date="2019-06" db="EMBL/GenBank/DDBJ databases">
        <title>Draft genome sequence of the griseofulvin-producing fungus Xylaria cubensis strain G536.</title>
        <authorList>
            <person name="Mead M.E."/>
            <person name="Raja H.A."/>
            <person name="Steenwyk J.L."/>
            <person name="Knowles S.L."/>
            <person name="Oberlies N.H."/>
            <person name="Rokas A."/>
        </authorList>
    </citation>
    <scope>NUCLEOTIDE SEQUENCE [LARGE SCALE GENOMIC DNA]</scope>
    <source>
        <strain evidence="4">G536</strain>
    </source>
</reference>
<sequence length="232" mass="25588">MGSNITRESVPTISRNGSHRESTSREGTPRESTSQESASRENMSRESTCQDIESASNSYRVVKHAKVLGKTFHEAGATLPHLSAMLRSLQFGGDESWTEALSRKARMTKTVCDTVANVPDAKKLKSYKMAVRQVSDGMTVEALVIGMMEHICDAAKNDPSERSMEDQVRQLRDTIDKLSQMESSIPKEIHHFVAHDNAHQFNALGGDQNNLLGSGTQFIRSHFDGGITHGSR</sequence>
<accession>A0A553HZZ2</accession>
<name>A0A553HZZ2_9PEZI</name>
<evidence type="ECO:0000313" key="3">
    <source>
        <dbReference type="EMBL" id="TRX93518.1"/>
    </source>
</evidence>
<evidence type="ECO:0000256" key="1">
    <source>
        <dbReference type="SAM" id="MobiDB-lite"/>
    </source>
</evidence>
<dbReference type="EMBL" id="VFLP01000028">
    <property type="protein sequence ID" value="TRX93518.1"/>
    <property type="molecule type" value="Genomic_DNA"/>
</dbReference>
<protein>
    <recommendedName>
        <fullName evidence="2">NACHT-NTPase and P-loop NTPases N-terminal domain-containing protein</fullName>
    </recommendedName>
</protein>
<dbReference type="Proteomes" id="UP000319160">
    <property type="component" value="Unassembled WGS sequence"/>
</dbReference>
<keyword evidence="4" id="KW-1185">Reference proteome</keyword>
<feature type="domain" description="NACHT-NTPase and P-loop NTPases N-terminal" evidence="2">
    <location>
        <begin position="47"/>
        <end position="153"/>
    </location>
</feature>
<proteinExistence type="predicted"/>